<dbReference type="PANTHER" id="PTHR11717">
    <property type="entry name" value="LOW MOLECULAR WEIGHT PROTEIN TYROSINE PHOSPHATASE"/>
    <property type="match status" value="1"/>
</dbReference>
<dbReference type="AlphaFoldDB" id="A0A919KZR2"/>
<evidence type="ECO:0000256" key="3">
    <source>
        <dbReference type="ARBA" id="ARBA00022801"/>
    </source>
</evidence>
<feature type="active site" description="Nucleophile" evidence="5">
    <location>
        <position position="15"/>
    </location>
</feature>
<organism evidence="7 8">
    <name type="scientific">Kitasatospora indigofera</name>
    <dbReference type="NCBI Taxonomy" id="67307"/>
    <lineage>
        <taxon>Bacteria</taxon>
        <taxon>Bacillati</taxon>
        <taxon>Actinomycetota</taxon>
        <taxon>Actinomycetes</taxon>
        <taxon>Kitasatosporales</taxon>
        <taxon>Streptomycetaceae</taxon>
        <taxon>Kitasatospora</taxon>
    </lineage>
</organism>
<evidence type="ECO:0000313" key="7">
    <source>
        <dbReference type="EMBL" id="GHH77651.1"/>
    </source>
</evidence>
<keyword evidence="4" id="KW-0904">Protein phosphatase</keyword>
<proteinExistence type="inferred from homology"/>
<protein>
    <recommendedName>
        <fullName evidence="2">protein-tyrosine-phosphatase</fullName>
        <ecNumber evidence="2">3.1.3.48</ecNumber>
    </recommendedName>
</protein>
<feature type="active site" evidence="5">
    <location>
        <position position="21"/>
    </location>
</feature>
<feature type="active site" description="Proton donor" evidence="5">
    <location>
        <position position="120"/>
    </location>
</feature>
<dbReference type="Proteomes" id="UP000617734">
    <property type="component" value="Unassembled WGS sequence"/>
</dbReference>
<comment type="similarity">
    <text evidence="1">Belongs to the low molecular weight phosphotyrosine protein phosphatase family.</text>
</comment>
<dbReference type="GO" id="GO:0004725">
    <property type="term" value="F:protein tyrosine phosphatase activity"/>
    <property type="evidence" value="ECO:0007669"/>
    <property type="project" value="UniProtKB-EC"/>
</dbReference>
<comment type="caution">
    <text evidence="7">The sequence shown here is derived from an EMBL/GenBank/DDBJ whole genome shotgun (WGS) entry which is preliminary data.</text>
</comment>
<keyword evidence="8" id="KW-1185">Reference proteome</keyword>
<dbReference type="InterPro" id="IPR017867">
    <property type="entry name" value="Tyr_phospatase_low_mol_wt"/>
</dbReference>
<dbReference type="EMBL" id="BNBO01000034">
    <property type="protein sequence ID" value="GHH77651.1"/>
    <property type="molecule type" value="Genomic_DNA"/>
</dbReference>
<dbReference type="Pfam" id="PF01451">
    <property type="entry name" value="LMWPc"/>
    <property type="match status" value="1"/>
</dbReference>
<feature type="domain" description="Phosphotyrosine protein phosphatase I" evidence="6">
    <location>
        <begin position="9"/>
        <end position="144"/>
    </location>
</feature>
<evidence type="ECO:0000256" key="5">
    <source>
        <dbReference type="PIRSR" id="PIRSR617867-1"/>
    </source>
</evidence>
<name>A0A919KZR2_9ACTN</name>
<sequence length="145" mass="15612">MTRPRPAPRRILVVCLGNYCRSPLAERVLADLGGSAVEVRSAGLIGGWDRAHPEMTAAAAALGHDLTRHRPARVTRAAIEWADLVLAMDRSVLARLRGFAGPGSTTTMRLYLDHDRDVPDPMGRPAAEFAACARLIEAGARIHLG</sequence>
<evidence type="ECO:0000256" key="1">
    <source>
        <dbReference type="ARBA" id="ARBA00011063"/>
    </source>
</evidence>
<dbReference type="InterPro" id="IPR050438">
    <property type="entry name" value="LMW_PTPase"/>
</dbReference>
<dbReference type="PANTHER" id="PTHR11717:SF7">
    <property type="entry name" value="LOW MOLECULAR WEIGHT PHOSPHOTYROSINE PROTEIN PHOSPHATASE"/>
    <property type="match status" value="1"/>
</dbReference>
<evidence type="ECO:0000256" key="2">
    <source>
        <dbReference type="ARBA" id="ARBA00013064"/>
    </source>
</evidence>
<dbReference type="PRINTS" id="PR00719">
    <property type="entry name" value="LMWPTPASE"/>
</dbReference>
<dbReference type="SUPFAM" id="SSF52788">
    <property type="entry name" value="Phosphotyrosine protein phosphatases I"/>
    <property type="match status" value="1"/>
</dbReference>
<evidence type="ECO:0000313" key="8">
    <source>
        <dbReference type="Proteomes" id="UP000617734"/>
    </source>
</evidence>
<dbReference type="InterPro" id="IPR023485">
    <property type="entry name" value="Ptyr_pPase"/>
</dbReference>
<dbReference type="Gene3D" id="3.40.50.2300">
    <property type="match status" value="1"/>
</dbReference>
<dbReference type="GeneID" id="95355519"/>
<reference evidence="7" key="2">
    <citation type="submission" date="2020-09" db="EMBL/GenBank/DDBJ databases">
        <authorList>
            <person name="Sun Q."/>
            <person name="Ohkuma M."/>
        </authorList>
    </citation>
    <scope>NUCLEOTIDE SEQUENCE</scope>
    <source>
        <strain evidence="7">JCM 4646</strain>
    </source>
</reference>
<dbReference type="RefSeq" id="WP_190213288.1">
    <property type="nucleotide sequence ID" value="NZ_BNBO01000034.1"/>
</dbReference>
<evidence type="ECO:0000256" key="4">
    <source>
        <dbReference type="ARBA" id="ARBA00022912"/>
    </source>
</evidence>
<dbReference type="SMART" id="SM00226">
    <property type="entry name" value="LMWPc"/>
    <property type="match status" value="1"/>
</dbReference>
<dbReference type="InterPro" id="IPR036196">
    <property type="entry name" value="Ptyr_pPase_sf"/>
</dbReference>
<keyword evidence="3" id="KW-0378">Hydrolase</keyword>
<gene>
    <name evidence="7" type="ORF">GCM10018781_51510</name>
</gene>
<accession>A0A919KZR2</accession>
<evidence type="ECO:0000259" key="6">
    <source>
        <dbReference type="SMART" id="SM00226"/>
    </source>
</evidence>
<dbReference type="EC" id="3.1.3.48" evidence="2"/>
<reference evidence="7" key="1">
    <citation type="journal article" date="2014" name="Int. J. Syst. Evol. Microbiol.">
        <title>Complete genome sequence of Corynebacterium casei LMG S-19264T (=DSM 44701T), isolated from a smear-ripened cheese.</title>
        <authorList>
            <consortium name="US DOE Joint Genome Institute (JGI-PGF)"/>
            <person name="Walter F."/>
            <person name="Albersmeier A."/>
            <person name="Kalinowski J."/>
            <person name="Ruckert C."/>
        </authorList>
    </citation>
    <scope>NUCLEOTIDE SEQUENCE</scope>
    <source>
        <strain evidence="7">JCM 4646</strain>
    </source>
</reference>